<dbReference type="EMBL" id="JXKM01000003">
    <property type="protein sequence ID" value="OJG36288.1"/>
    <property type="molecule type" value="Genomic_DNA"/>
</dbReference>
<proteinExistence type="predicted"/>
<sequence length="152" mass="17218">MLAFVLPTLLFHQSGTPILYSSQLLIDQVKEQHRITFDMAEGENVLIVPNERKQGTESAAVFEKRDKASSSVGGEKRNKKLPKTESTDSPTEKKVEPSFFENIEQKFTDLSEDLLVKENEGSEFAKMLGSMSGTVFYGTKMNDEKRNEYIIF</sequence>
<dbReference type="AlphaFoldDB" id="A0A1L8SWE0"/>
<accession>A0A1L8SWE0</accession>
<evidence type="ECO:0000313" key="2">
    <source>
        <dbReference type="EMBL" id="OJG36288.1"/>
    </source>
</evidence>
<protein>
    <submittedName>
        <fullName evidence="2">Uncharacterized protein</fullName>
    </submittedName>
</protein>
<feature type="compositionally biased region" description="Basic and acidic residues" evidence="1">
    <location>
        <begin position="82"/>
        <end position="96"/>
    </location>
</feature>
<name>A0A1L8SWE0_9ENTE</name>
<dbReference type="Proteomes" id="UP000183700">
    <property type="component" value="Unassembled WGS sequence"/>
</dbReference>
<evidence type="ECO:0000313" key="3">
    <source>
        <dbReference type="Proteomes" id="UP000183700"/>
    </source>
</evidence>
<feature type="region of interest" description="Disordered" evidence="1">
    <location>
        <begin position="50"/>
        <end position="98"/>
    </location>
</feature>
<comment type="caution">
    <text evidence="2">The sequence shown here is derived from an EMBL/GenBank/DDBJ whole genome shotgun (WGS) entry which is preliminary data.</text>
</comment>
<organism evidence="2 3">
    <name type="scientific">Enterococcus devriesei</name>
    <dbReference type="NCBI Taxonomy" id="319970"/>
    <lineage>
        <taxon>Bacteria</taxon>
        <taxon>Bacillati</taxon>
        <taxon>Bacillota</taxon>
        <taxon>Bacilli</taxon>
        <taxon>Lactobacillales</taxon>
        <taxon>Enterococcaceae</taxon>
        <taxon>Enterococcus</taxon>
    </lineage>
</organism>
<reference evidence="2 3" key="1">
    <citation type="submission" date="2014-12" db="EMBL/GenBank/DDBJ databases">
        <title>Draft genome sequences of 29 type strains of Enterococci.</title>
        <authorList>
            <person name="Zhong Z."/>
            <person name="Sun Z."/>
            <person name="Liu W."/>
            <person name="Zhang W."/>
            <person name="Zhang H."/>
        </authorList>
    </citation>
    <scope>NUCLEOTIDE SEQUENCE [LARGE SCALE GENOMIC DNA]</scope>
    <source>
        <strain evidence="2 3">DSM 22802</strain>
    </source>
</reference>
<gene>
    <name evidence="2" type="ORF">RV00_GL001647</name>
</gene>
<dbReference type="STRING" id="319970.RV00_GL001647"/>
<keyword evidence="3" id="KW-1185">Reference proteome</keyword>
<evidence type="ECO:0000256" key="1">
    <source>
        <dbReference type="SAM" id="MobiDB-lite"/>
    </source>
</evidence>